<dbReference type="InterPro" id="IPR016181">
    <property type="entry name" value="Acyl_CoA_acyltransferase"/>
</dbReference>
<organism evidence="4 5">
    <name type="scientific">Armatimonas rosea</name>
    <dbReference type="NCBI Taxonomy" id="685828"/>
    <lineage>
        <taxon>Bacteria</taxon>
        <taxon>Bacillati</taxon>
        <taxon>Armatimonadota</taxon>
        <taxon>Armatimonadia</taxon>
        <taxon>Armatimonadales</taxon>
        <taxon>Armatimonadaceae</taxon>
        <taxon>Armatimonas</taxon>
    </lineage>
</organism>
<proteinExistence type="predicted"/>
<dbReference type="Pfam" id="PF13508">
    <property type="entry name" value="Acetyltransf_7"/>
    <property type="match status" value="1"/>
</dbReference>
<dbReference type="Proteomes" id="UP000520814">
    <property type="component" value="Unassembled WGS sequence"/>
</dbReference>
<feature type="region of interest" description="Disordered" evidence="2">
    <location>
        <begin position="140"/>
        <end position="160"/>
    </location>
</feature>
<dbReference type="CDD" id="cd04301">
    <property type="entry name" value="NAT_SF"/>
    <property type="match status" value="1"/>
</dbReference>
<keyword evidence="5" id="KW-1185">Reference proteome</keyword>
<comment type="caution">
    <text evidence="4">The sequence shown here is derived from an EMBL/GenBank/DDBJ whole genome shotgun (WGS) entry which is preliminary data.</text>
</comment>
<dbReference type="Gene3D" id="3.40.630.30">
    <property type="match status" value="1"/>
</dbReference>
<dbReference type="PANTHER" id="PTHR13947">
    <property type="entry name" value="GNAT FAMILY N-ACETYLTRANSFERASE"/>
    <property type="match status" value="1"/>
</dbReference>
<keyword evidence="1 4" id="KW-0808">Transferase</keyword>
<feature type="domain" description="N-acetyltransferase" evidence="3">
    <location>
        <begin position="1"/>
        <end position="139"/>
    </location>
</feature>
<accession>A0A7W9SP60</accession>
<name>A0A7W9SP60_ARMRO</name>
<gene>
    <name evidence="4" type="ORF">HNQ39_001231</name>
</gene>
<protein>
    <submittedName>
        <fullName evidence="4">GNAT superfamily N-acetyltransferase</fullName>
    </submittedName>
</protein>
<evidence type="ECO:0000259" key="3">
    <source>
        <dbReference type="PROSITE" id="PS51186"/>
    </source>
</evidence>
<dbReference type="RefSeq" id="WP_184193070.1">
    <property type="nucleotide sequence ID" value="NZ_JACHGW010000001.1"/>
</dbReference>
<dbReference type="InterPro" id="IPR000182">
    <property type="entry name" value="GNAT_dom"/>
</dbReference>
<evidence type="ECO:0000256" key="1">
    <source>
        <dbReference type="ARBA" id="ARBA00022679"/>
    </source>
</evidence>
<evidence type="ECO:0000313" key="5">
    <source>
        <dbReference type="Proteomes" id="UP000520814"/>
    </source>
</evidence>
<dbReference type="GO" id="GO:0008080">
    <property type="term" value="F:N-acetyltransferase activity"/>
    <property type="evidence" value="ECO:0007669"/>
    <property type="project" value="InterPro"/>
</dbReference>
<dbReference type="PROSITE" id="PS51186">
    <property type="entry name" value="GNAT"/>
    <property type="match status" value="1"/>
</dbReference>
<dbReference type="SUPFAM" id="SSF55729">
    <property type="entry name" value="Acyl-CoA N-acyltransferases (Nat)"/>
    <property type="match status" value="1"/>
</dbReference>
<reference evidence="4 5" key="1">
    <citation type="submission" date="2020-08" db="EMBL/GenBank/DDBJ databases">
        <title>Genomic Encyclopedia of Type Strains, Phase IV (KMG-IV): sequencing the most valuable type-strain genomes for metagenomic binning, comparative biology and taxonomic classification.</title>
        <authorList>
            <person name="Goeker M."/>
        </authorList>
    </citation>
    <scope>NUCLEOTIDE SEQUENCE [LARGE SCALE GENOMIC DNA]</scope>
    <source>
        <strain evidence="4 5">DSM 23562</strain>
    </source>
</reference>
<evidence type="ECO:0000256" key="2">
    <source>
        <dbReference type="SAM" id="MobiDB-lite"/>
    </source>
</evidence>
<dbReference type="InterPro" id="IPR050769">
    <property type="entry name" value="NAT_camello-type"/>
</dbReference>
<dbReference type="EMBL" id="JACHGW010000001">
    <property type="protein sequence ID" value="MBB6049469.1"/>
    <property type="molecule type" value="Genomic_DNA"/>
</dbReference>
<evidence type="ECO:0000313" key="4">
    <source>
        <dbReference type="EMBL" id="MBB6049469.1"/>
    </source>
</evidence>
<sequence length="160" mass="17759">MFTIKETSADSLLALRWRVLRPGRPESTTHFPGDDLPTTRHFAALDQKGEVIGCASVLEADSRLQLRGMATAPEWQGKGVGRAVLEAVHQYASHRALPLWCNARVSAVGFYEKNGWQVEGDRFEVPDVGPHYKMHYVTGRLPGPESPRLMPPTTKRPEAA</sequence>
<dbReference type="PANTHER" id="PTHR13947:SF37">
    <property type="entry name" value="LD18367P"/>
    <property type="match status" value="1"/>
</dbReference>
<dbReference type="AlphaFoldDB" id="A0A7W9SP60"/>